<evidence type="ECO:0000256" key="4">
    <source>
        <dbReference type="ARBA" id="ARBA00022801"/>
    </source>
</evidence>
<feature type="domain" description="Autotransporter" evidence="8">
    <location>
        <begin position="742"/>
        <end position="1019"/>
    </location>
</feature>
<dbReference type="InterPro" id="IPR036709">
    <property type="entry name" value="Autotransporte_beta_dom_sf"/>
</dbReference>
<dbReference type="PANTHER" id="PTHR43399">
    <property type="entry name" value="SUBTILISIN-RELATED"/>
    <property type="match status" value="1"/>
</dbReference>
<dbReference type="PROSITE" id="PS00138">
    <property type="entry name" value="SUBTILASE_SER"/>
    <property type="match status" value="1"/>
</dbReference>
<organism evidence="9 10">
    <name type="scientific">Xenorhabdus lircayensis</name>
    <dbReference type="NCBI Taxonomy" id="2763499"/>
    <lineage>
        <taxon>Bacteria</taxon>
        <taxon>Pseudomonadati</taxon>
        <taxon>Pseudomonadota</taxon>
        <taxon>Gammaproteobacteria</taxon>
        <taxon>Enterobacterales</taxon>
        <taxon>Morganellaceae</taxon>
        <taxon>Xenorhabdus</taxon>
    </lineage>
</organism>
<feature type="active site" description="Charge relay system" evidence="6">
    <location>
        <position position="79"/>
    </location>
</feature>
<evidence type="ECO:0000259" key="8">
    <source>
        <dbReference type="PROSITE" id="PS51208"/>
    </source>
</evidence>
<keyword evidence="3 7" id="KW-0732">Signal</keyword>
<dbReference type="SUPFAM" id="SSF51126">
    <property type="entry name" value="Pectin lyase-like"/>
    <property type="match status" value="1"/>
</dbReference>
<dbReference type="SUPFAM" id="SSF52743">
    <property type="entry name" value="Subtilisin-like"/>
    <property type="match status" value="1"/>
</dbReference>
<dbReference type="EMBL" id="JACOII010000006">
    <property type="protein sequence ID" value="MBI6547350.1"/>
    <property type="molecule type" value="Genomic_DNA"/>
</dbReference>
<dbReference type="PROSITE" id="PS51208">
    <property type="entry name" value="AUTOTRANSPORTER"/>
    <property type="match status" value="1"/>
</dbReference>
<keyword evidence="2 6" id="KW-0645">Protease</keyword>
<proteinExistence type="inferred from homology"/>
<keyword evidence="5 6" id="KW-0720">Serine protease</keyword>
<feature type="signal peptide" evidence="7">
    <location>
        <begin position="1"/>
        <end position="28"/>
    </location>
</feature>
<evidence type="ECO:0000256" key="7">
    <source>
        <dbReference type="SAM" id="SignalP"/>
    </source>
</evidence>
<evidence type="ECO:0000256" key="1">
    <source>
        <dbReference type="ARBA" id="ARBA00011073"/>
    </source>
</evidence>
<dbReference type="InterPro" id="IPR015500">
    <property type="entry name" value="Peptidase_S8_subtilisin-rel"/>
</dbReference>
<dbReference type="SUPFAM" id="SSF103515">
    <property type="entry name" value="Autotransporter"/>
    <property type="match status" value="1"/>
</dbReference>
<evidence type="ECO:0000256" key="5">
    <source>
        <dbReference type="ARBA" id="ARBA00022825"/>
    </source>
</evidence>
<dbReference type="InterPro" id="IPR000209">
    <property type="entry name" value="Peptidase_S8/S53_dom"/>
</dbReference>
<evidence type="ECO:0000313" key="10">
    <source>
        <dbReference type="Proteomes" id="UP000696184"/>
    </source>
</evidence>
<dbReference type="SMART" id="SM00869">
    <property type="entry name" value="Autotransporter"/>
    <property type="match status" value="1"/>
</dbReference>
<evidence type="ECO:0000313" key="9">
    <source>
        <dbReference type="EMBL" id="MBI6547350.1"/>
    </source>
</evidence>
<dbReference type="Proteomes" id="UP000696184">
    <property type="component" value="Unassembled WGS sequence"/>
</dbReference>
<evidence type="ECO:0000256" key="6">
    <source>
        <dbReference type="PROSITE-ProRule" id="PRU01240"/>
    </source>
</evidence>
<dbReference type="InterPro" id="IPR013425">
    <property type="entry name" value="Autotrns_rpt"/>
</dbReference>
<reference evidence="9 10" key="1">
    <citation type="submission" date="2020-08" db="EMBL/GenBank/DDBJ databases">
        <title>Description of Xenorhabdus lircayensis sp. nov., the symbiotic bacterium associated with the entomopathogenic nematode Steirnernema unicornum.</title>
        <authorList>
            <person name="Castaneda-Alvarez C."/>
            <person name="Prodan S."/>
            <person name="Zamorano A."/>
            <person name="San-Blas E."/>
            <person name="Aballay E."/>
        </authorList>
    </citation>
    <scope>NUCLEOTIDE SEQUENCE [LARGE SCALE GENOMIC DNA]</scope>
    <source>
        <strain evidence="9 10">VLS</strain>
    </source>
</reference>
<dbReference type="InterPro" id="IPR034061">
    <property type="entry name" value="Peptidases_S8_Autotransporter"/>
</dbReference>
<dbReference type="Gene3D" id="2.40.128.130">
    <property type="entry name" value="Autotransporter beta-domain"/>
    <property type="match status" value="1"/>
</dbReference>
<evidence type="ECO:0000256" key="2">
    <source>
        <dbReference type="ARBA" id="ARBA00022670"/>
    </source>
</evidence>
<dbReference type="InterPro" id="IPR051048">
    <property type="entry name" value="Peptidase_S8/S53_subtilisin"/>
</dbReference>
<dbReference type="PROSITE" id="PS51892">
    <property type="entry name" value="SUBTILASE"/>
    <property type="match status" value="1"/>
</dbReference>
<dbReference type="CDD" id="cd04848">
    <property type="entry name" value="Peptidases_S8_Autotransporter_serine_protease_like"/>
    <property type="match status" value="1"/>
</dbReference>
<dbReference type="InterPro" id="IPR005546">
    <property type="entry name" value="Autotransporte_beta"/>
</dbReference>
<dbReference type="NCBIfam" id="TIGR01414">
    <property type="entry name" value="autotrans_barl"/>
    <property type="match status" value="1"/>
</dbReference>
<dbReference type="NCBIfam" id="TIGR02601">
    <property type="entry name" value="autotrns_rpt"/>
    <property type="match status" value="1"/>
</dbReference>
<evidence type="ECO:0000256" key="3">
    <source>
        <dbReference type="ARBA" id="ARBA00022729"/>
    </source>
</evidence>
<keyword evidence="4 6" id="KW-0378">Hydrolase</keyword>
<dbReference type="PRINTS" id="PR00723">
    <property type="entry name" value="SUBTILISIN"/>
</dbReference>
<dbReference type="PANTHER" id="PTHR43399:SF4">
    <property type="entry name" value="CELL WALL-ASSOCIATED PROTEASE"/>
    <property type="match status" value="1"/>
</dbReference>
<feature type="active site" description="Charge relay system" evidence="6">
    <location>
        <position position="348"/>
    </location>
</feature>
<comment type="caution">
    <text evidence="9">The sequence shown here is derived from an EMBL/GenBank/DDBJ whole genome shotgun (WGS) entry which is preliminary data.</text>
</comment>
<gene>
    <name evidence="9" type="ORF">H8A87_00895</name>
</gene>
<dbReference type="InterPro" id="IPR036852">
    <property type="entry name" value="Peptidase_S8/S53_dom_sf"/>
</dbReference>
<comment type="similarity">
    <text evidence="1 6">Belongs to the peptidase S8 family.</text>
</comment>
<feature type="chain" id="PRO_5047329163" evidence="7">
    <location>
        <begin position="29"/>
        <end position="1019"/>
    </location>
</feature>
<accession>A0ABS0U3N1</accession>
<dbReference type="InterPro" id="IPR006315">
    <property type="entry name" value="OM_autotransptr_brl_dom"/>
</dbReference>
<feature type="active site" description="Charge relay system" evidence="6">
    <location>
        <position position="117"/>
    </location>
</feature>
<name>A0ABS0U3N1_9GAMM</name>
<sequence>MKKNNSARPIFLWMTLFFGLLPVNASMAATEYQEQGKKNSPDSWLSEEFNHQWGLAAIGAHYAYARGYTGKGINVGVLDEAVTNHPEFANKLKILSPDDIWNYDENPYTGVISFGAHGNHVAGTIAANRDGKEMHGVAFDAGLITGKYLQNTHNRTEAMIQSNARVINNSWGVRPKFNRDKYGNPKRREDGTIDYVEITLQDVINYATPIKDDLDRLSRSPIPELDDYTIRTAGLLRAARHGKLVVFAAGNANNYNVTWLHAGMPYFFPDALKNYLSVANLTRENKINASSTSCGYTASYCLSAPGTKIYSSTGDFISKKNNGEIDENALENGELTIDPTYDTYTGTSMASPHVVGAAAVLMQRFPYMTAGQISDVLKTTATDLGPLGLDDMYGWGMLNLKDAIDGPKMFITEKDIPNKYYIPGSYTETQFIANIPGIGGLVERGTTVERVCNSIECAYDSWINDIRGHGGLTKTGSGILELAGKKSIYEGPTLVEQGLLQVSGSITSDVTVQNGATLGGAGSVGSIMANTGANIAPGNLNSSGTLNVDRDVIFQAGSRYLVEVAPNSQGHSDRIRSNGLATLKGGDVQVTLENSSNLLSKQEVRSLLGQQYNILQANLGINGQFSAVAPNYLFVGTTLSYQSDRVMLDIKRNSTTFASLGATVNERAVANAVDKLSLGHPVYESILMSDTAVQARQAFQQLSSGQIHADIAAAQINSSRYLRDTLNTRLRQADGGITGQDIKADGNGAWVQVMGNWQRANGNNEVNGYRVSNYGVLLGADGELGNDWRLGVATGYTRSSLNGGYSTSARSDNFHLALYGSKQIDALALRAGAAYSWHRFDTKRSVAFGSQSDNLKAKYGAQTGQLFTEAAYGINTSRLNLEPFANLSYVNFRNDSINERGGAAALNGNKQSKNATFSTLGLRVDQKWQTENELTVGVYGELGWQHQFGNVDRGTKLSFSNSNATFTVNSVSAARDAAVIKVGTELGINENTKLSLGYNGVLSSSHKDNGVFLNANWRF</sequence>
<protein>
    <submittedName>
        <fullName evidence="9">Autotransporter outer membrane beta-barrel domain-containing protein</fullName>
    </submittedName>
</protein>
<keyword evidence="10" id="KW-1185">Reference proteome</keyword>
<dbReference type="RefSeq" id="WP_198688154.1">
    <property type="nucleotide sequence ID" value="NZ_CAWPUD010000060.1"/>
</dbReference>
<dbReference type="Pfam" id="PF00082">
    <property type="entry name" value="Peptidase_S8"/>
    <property type="match status" value="1"/>
</dbReference>
<dbReference type="Pfam" id="PF03797">
    <property type="entry name" value="Autotransporter"/>
    <property type="match status" value="1"/>
</dbReference>
<dbReference type="Gene3D" id="3.40.50.200">
    <property type="entry name" value="Peptidase S8/S53 domain"/>
    <property type="match status" value="1"/>
</dbReference>
<dbReference type="InterPro" id="IPR023828">
    <property type="entry name" value="Peptidase_S8_Ser-AS"/>
</dbReference>
<dbReference type="InterPro" id="IPR011050">
    <property type="entry name" value="Pectin_lyase_fold/virulence"/>
</dbReference>